<dbReference type="AlphaFoldDB" id="A0A8S9IZD0"/>
<comment type="caution">
    <text evidence="1">The sequence shown here is derived from an EMBL/GenBank/DDBJ whole genome shotgun (WGS) entry which is preliminary data.</text>
</comment>
<gene>
    <name evidence="1" type="ORF">F2Q70_00004139</name>
</gene>
<protein>
    <submittedName>
        <fullName evidence="1">Uncharacterized protein</fullName>
    </submittedName>
</protein>
<name>A0A8S9IZD0_BRACR</name>
<reference evidence="1" key="1">
    <citation type="submission" date="2019-12" db="EMBL/GenBank/DDBJ databases">
        <title>Genome sequencing and annotation of Brassica cretica.</title>
        <authorList>
            <person name="Studholme D.J."/>
            <person name="Sarris P.F."/>
        </authorList>
    </citation>
    <scope>NUCLEOTIDE SEQUENCE</scope>
    <source>
        <strain evidence="1">PFS-102/07</strain>
        <tissue evidence="1">Leaf</tissue>
    </source>
</reference>
<proteinExistence type="predicted"/>
<accession>A0A8S9IZD0</accession>
<sequence>MHDGVYPFELSIVSFDVILECFGFIRDPVVFSFRIYVDGSTGPYPRACPIGSTNPVYWKVPVTGGTRFSEVGWPSSGVRVLGSPAQASVGHALLRSLLLVFSHVASGSSAWELRSAESYVI</sequence>
<evidence type="ECO:0000313" key="1">
    <source>
        <dbReference type="EMBL" id="KAF2574217.1"/>
    </source>
</evidence>
<dbReference type="EMBL" id="QGKY02001015">
    <property type="protein sequence ID" value="KAF2574217.1"/>
    <property type="molecule type" value="Genomic_DNA"/>
</dbReference>
<organism evidence="1">
    <name type="scientific">Brassica cretica</name>
    <name type="common">Mustard</name>
    <dbReference type="NCBI Taxonomy" id="69181"/>
    <lineage>
        <taxon>Eukaryota</taxon>
        <taxon>Viridiplantae</taxon>
        <taxon>Streptophyta</taxon>
        <taxon>Embryophyta</taxon>
        <taxon>Tracheophyta</taxon>
        <taxon>Spermatophyta</taxon>
        <taxon>Magnoliopsida</taxon>
        <taxon>eudicotyledons</taxon>
        <taxon>Gunneridae</taxon>
        <taxon>Pentapetalae</taxon>
        <taxon>rosids</taxon>
        <taxon>malvids</taxon>
        <taxon>Brassicales</taxon>
        <taxon>Brassicaceae</taxon>
        <taxon>Brassiceae</taxon>
        <taxon>Brassica</taxon>
    </lineage>
</organism>